<name>A0ACC0DYW2_9BASI</name>
<reference evidence="1 2" key="3">
    <citation type="journal article" date="2022" name="Microbiol. Spectr.">
        <title>Folding features and dynamics of 3D genome architecture in plant fungal pathogens.</title>
        <authorList>
            <person name="Xia C."/>
        </authorList>
    </citation>
    <scope>NUCLEOTIDE SEQUENCE [LARGE SCALE GENOMIC DNA]</scope>
    <source>
        <strain evidence="1 2">93-210</strain>
    </source>
</reference>
<evidence type="ECO:0000313" key="2">
    <source>
        <dbReference type="Proteomes" id="UP001060170"/>
    </source>
</evidence>
<reference evidence="2" key="2">
    <citation type="journal article" date="2018" name="Mol. Plant Microbe Interact.">
        <title>Genome sequence resources for the wheat stripe rust pathogen (Puccinia striiformis f. sp. tritici) and the barley stripe rust pathogen (Puccinia striiformis f. sp. hordei).</title>
        <authorList>
            <person name="Xia C."/>
            <person name="Wang M."/>
            <person name="Yin C."/>
            <person name="Cornejo O.E."/>
            <person name="Hulbert S.H."/>
            <person name="Chen X."/>
        </authorList>
    </citation>
    <scope>NUCLEOTIDE SEQUENCE [LARGE SCALE GENOMIC DNA]</scope>
    <source>
        <strain evidence="2">93-210</strain>
    </source>
</reference>
<sequence>MTACLSFYLTRQVDPSGIPRDKWVKLPTNNSFSSDLSLPPFKSLLSMLHRREGTTQIALVKECSVYESGLPRLMKSSIGFPFQTTPRRQAIDTPIN</sequence>
<proteinExistence type="predicted"/>
<dbReference type="Proteomes" id="UP001060170">
    <property type="component" value="Chromosome 12"/>
</dbReference>
<keyword evidence="2" id="KW-1185">Reference proteome</keyword>
<reference evidence="2" key="1">
    <citation type="journal article" date="2018" name="BMC Genomics">
        <title>Genomic insights into host adaptation between the wheat stripe rust pathogen (Puccinia striiformis f. sp. tritici) and the barley stripe rust pathogen (Puccinia striiformis f. sp. hordei).</title>
        <authorList>
            <person name="Xia C."/>
            <person name="Wang M."/>
            <person name="Yin C."/>
            <person name="Cornejo O.E."/>
            <person name="Hulbert S.H."/>
            <person name="Chen X."/>
        </authorList>
    </citation>
    <scope>NUCLEOTIDE SEQUENCE [LARGE SCALE GENOMIC DNA]</scope>
    <source>
        <strain evidence="2">93-210</strain>
    </source>
</reference>
<organism evidence="1 2">
    <name type="scientific">Puccinia striiformis f. sp. tritici</name>
    <dbReference type="NCBI Taxonomy" id="168172"/>
    <lineage>
        <taxon>Eukaryota</taxon>
        <taxon>Fungi</taxon>
        <taxon>Dikarya</taxon>
        <taxon>Basidiomycota</taxon>
        <taxon>Pucciniomycotina</taxon>
        <taxon>Pucciniomycetes</taxon>
        <taxon>Pucciniales</taxon>
        <taxon>Pucciniaceae</taxon>
        <taxon>Puccinia</taxon>
    </lineage>
</organism>
<evidence type="ECO:0000313" key="1">
    <source>
        <dbReference type="EMBL" id="KAI7941910.1"/>
    </source>
</evidence>
<gene>
    <name evidence="1" type="ORF">MJO28_011937</name>
</gene>
<protein>
    <submittedName>
        <fullName evidence="1">Uncharacterized protein</fullName>
    </submittedName>
</protein>
<dbReference type="EMBL" id="CM045876">
    <property type="protein sequence ID" value="KAI7941910.1"/>
    <property type="molecule type" value="Genomic_DNA"/>
</dbReference>
<accession>A0ACC0DYW2</accession>
<comment type="caution">
    <text evidence="1">The sequence shown here is derived from an EMBL/GenBank/DDBJ whole genome shotgun (WGS) entry which is preliminary data.</text>
</comment>